<gene>
    <name evidence="7" type="primary">slcC</name>
    <name evidence="7" type="ORF">MOST_06170</name>
</gene>
<dbReference type="CDD" id="cd12173">
    <property type="entry name" value="PGDH_4"/>
    <property type="match status" value="1"/>
</dbReference>
<dbReference type="InterPro" id="IPR050857">
    <property type="entry name" value="D-2-hydroxyacid_DH"/>
</dbReference>
<protein>
    <submittedName>
        <fullName evidence="7">(S)-sulfolactate dehydrogenase</fullName>
        <ecNumber evidence="7">1.1.1.310</ecNumber>
    </submittedName>
</protein>
<dbReference type="GO" id="GO:0102155">
    <property type="term" value="F:S-sulfolactate dehydrogenase activity"/>
    <property type="evidence" value="ECO:0007669"/>
    <property type="project" value="UniProtKB-EC"/>
</dbReference>
<keyword evidence="8" id="KW-1185">Reference proteome</keyword>
<keyword evidence="2 4" id="KW-0560">Oxidoreductase</keyword>
<evidence type="ECO:0000259" key="6">
    <source>
        <dbReference type="Pfam" id="PF02826"/>
    </source>
</evidence>
<dbReference type="EC" id="1.1.1.310" evidence="7"/>
<evidence type="ECO:0000256" key="1">
    <source>
        <dbReference type="ARBA" id="ARBA00005854"/>
    </source>
</evidence>
<feature type="domain" description="D-isomer specific 2-hydroxyacid dehydrogenase catalytic" evidence="5">
    <location>
        <begin position="4"/>
        <end position="314"/>
    </location>
</feature>
<dbReference type="EMBL" id="PVXL01000021">
    <property type="protein sequence ID" value="PRR76449.1"/>
    <property type="molecule type" value="Genomic_DNA"/>
</dbReference>
<proteinExistence type="inferred from homology"/>
<evidence type="ECO:0000256" key="3">
    <source>
        <dbReference type="ARBA" id="ARBA00023027"/>
    </source>
</evidence>
<sequence>MKKVVLSHRISREAIKILEGVAEVVVTPEGDADRFAELLEEATAAIVGTSIKFTAALMDGAPQLRVISRTGEGVDNIDVHAATARSILVLNTVGVNTASVAEHTVALIVGISKQLVFLDAQVRKGNFQARRLYLPVDLEGKTLGLIGYGKIGRMVAQKCLQAFNMRVIAYDPYISPADETDKIEFCETIEEVFKEADYVSIHVPLTDSTRNLVDNRLLSLMKPTAYLINTSRGGVVCEKSLAEKLRKNEIAGAAIDVFAEEPPGLENELLNCPNVILTPHTAALTKECVTKVSMAAAEGVRDYLIGKRPRSVVNPEVLPSHPLLSGDC</sequence>
<dbReference type="RefSeq" id="WP_054936208.1">
    <property type="nucleotide sequence ID" value="NZ_PVXL01000021.1"/>
</dbReference>
<comment type="caution">
    <text evidence="7">The sequence shown here is derived from an EMBL/GenBank/DDBJ whole genome shotgun (WGS) entry which is preliminary data.</text>
</comment>
<dbReference type="SUPFAM" id="SSF51735">
    <property type="entry name" value="NAD(P)-binding Rossmann-fold domains"/>
    <property type="match status" value="1"/>
</dbReference>
<dbReference type="FunFam" id="3.40.50.720:FF:000203">
    <property type="entry name" value="D-3-phosphoglycerate dehydrogenase (SerA)"/>
    <property type="match status" value="1"/>
</dbReference>
<dbReference type="InterPro" id="IPR006140">
    <property type="entry name" value="D-isomer_DH_NAD-bd"/>
</dbReference>
<reference evidence="7 8" key="1">
    <citation type="submission" date="2018-03" db="EMBL/GenBank/DDBJ databases">
        <title>Genome sequence of Moorella stamsii DSM 26217.</title>
        <authorList>
            <person name="Poehlein A."/>
            <person name="Daniel R."/>
        </authorList>
    </citation>
    <scope>NUCLEOTIDE SEQUENCE [LARGE SCALE GENOMIC DNA]</scope>
    <source>
        <strain evidence="8">DSM 26217</strain>
    </source>
</reference>
<dbReference type="InterPro" id="IPR036291">
    <property type="entry name" value="NAD(P)-bd_dom_sf"/>
</dbReference>
<organism evidence="7 8">
    <name type="scientific">Neomoorella stamsii</name>
    <dbReference type="NCBI Taxonomy" id="1266720"/>
    <lineage>
        <taxon>Bacteria</taxon>
        <taxon>Bacillati</taxon>
        <taxon>Bacillota</taxon>
        <taxon>Clostridia</taxon>
        <taxon>Neomoorellales</taxon>
        <taxon>Neomoorellaceae</taxon>
        <taxon>Neomoorella</taxon>
    </lineage>
</organism>
<dbReference type="Pfam" id="PF00389">
    <property type="entry name" value="2-Hacid_dh"/>
    <property type="match status" value="1"/>
</dbReference>
<comment type="similarity">
    <text evidence="1 4">Belongs to the D-isomer specific 2-hydroxyacid dehydrogenase family.</text>
</comment>
<evidence type="ECO:0000259" key="5">
    <source>
        <dbReference type="Pfam" id="PF00389"/>
    </source>
</evidence>
<dbReference type="SUPFAM" id="SSF52283">
    <property type="entry name" value="Formate/glycerate dehydrogenase catalytic domain-like"/>
    <property type="match status" value="1"/>
</dbReference>
<evidence type="ECO:0000256" key="4">
    <source>
        <dbReference type="RuleBase" id="RU003719"/>
    </source>
</evidence>
<evidence type="ECO:0000313" key="7">
    <source>
        <dbReference type="EMBL" id="PRR76449.1"/>
    </source>
</evidence>
<keyword evidence="3" id="KW-0520">NAD</keyword>
<dbReference type="Gene3D" id="3.40.50.720">
    <property type="entry name" value="NAD(P)-binding Rossmann-like Domain"/>
    <property type="match status" value="2"/>
</dbReference>
<dbReference type="PANTHER" id="PTHR42789">
    <property type="entry name" value="D-ISOMER SPECIFIC 2-HYDROXYACID DEHYDROGENASE FAMILY PROTEIN (AFU_ORTHOLOGUE AFUA_6G10090)"/>
    <property type="match status" value="1"/>
</dbReference>
<dbReference type="Pfam" id="PF02826">
    <property type="entry name" value="2-Hacid_dh_C"/>
    <property type="match status" value="1"/>
</dbReference>
<evidence type="ECO:0000256" key="2">
    <source>
        <dbReference type="ARBA" id="ARBA00023002"/>
    </source>
</evidence>
<accession>A0A9X7P7B0</accession>
<dbReference type="AlphaFoldDB" id="A0A9X7P7B0"/>
<dbReference type="InterPro" id="IPR006139">
    <property type="entry name" value="D-isomer_2_OHA_DH_cat_dom"/>
</dbReference>
<dbReference type="Proteomes" id="UP000239430">
    <property type="component" value="Unassembled WGS sequence"/>
</dbReference>
<name>A0A9X7P7B0_9FIRM</name>
<dbReference type="GO" id="GO:0051287">
    <property type="term" value="F:NAD binding"/>
    <property type="evidence" value="ECO:0007669"/>
    <property type="project" value="InterPro"/>
</dbReference>
<feature type="domain" description="D-isomer specific 2-hydroxyacid dehydrogenase NAD-binding" evidence="6">
    <location>
        <begin position="105"/>
        <end position="282"/>
    </location>
</feature>
<evidence type="ECO:0000313" key="8">
    <source>
        <dbReference type="Proteomes" id="UP000239430"/>
    </source>
</evidence>
<dbReference type="PANTHER" id="PTHR42789:SF1">
    <property type="entry name" value="D-ISOMER SPECIFIC 2-HYDROXYACID DEHYDROGENASE FAMILY PROTEIN (AFU_ORTHOLOGUE AFUA_6G10090)"/>
    <property type="match status" value="1"/>
</dbReference>